<dbReference type="PANTHER" id="PTHR10344">
    <property type="entry name" value="THYMIDYLATE KINASE"/>
    <property type="match status" value="1"/>
</dbReference>
<dbReference type="EC" id="2.7.4.9" evidence="8"/>
<dbReference type="PANTHER" id="PTHR10344:SF4">
    <property type="entry name" value="UMP-CMP KINASE 2, MITOCHONDRIAL"/>
    <property type="match status" value="1"/>
</dbReference>
<evidence type="ECO:0000256" key="3">
    <source>
        <dbReference type="ARBA" id="ARBA00022727"/>
    </source>
</evidence>
<comment type="catalytic activity">
    <reaction evidence="7 8">
        <text>dTMP + ATP = dTDP + ADP</text>
        <dbReference type="Rhea" id="RHEA:13517"/>
        <dbReference type="ChEBI" id="CHEBI:30616"/>
        <dbReference type="ChEBI" id="CHEBI:58369"/>
        <dbReference type="ChEBI" id="CHEBI:63528"/>
        <dbReference type="ChEBI" id="CHEBI:456216"/>
        <dbReference type="EC" id="2.7.4.9"/>
    </reaction>
</comment>
<feature type="binding site" evidence="8">
    <location>
        <begin position="7"/>
        <end position="14"/>
    </location>
    <ligand>
        <name>ATP</name>
        <dbReference type="ChEBI" id="CHEBI:30616"/>
    </ligand>
</feature>
<dbReference type="Pfam" id="PF02223">
    <property type="entry name" value="Thymidylate_kin"/>
    <property type="match status" value="1"/>
</dbReference>
<keyword evidence="3 8" id="KW-0545">Nucleotide biosynthesis</keyword>
<keyword evidence="6 8" id="KW-0067">ATP-binding</keyword>
<dbReference type="GO" id="GO:0004798">
    <property type="term" value="F:dTMP kinase activity"/>
    <property type="evidence" value="ECO:0007669"/>
    <property type="project" value="UniProtKB-UniRule"/>
</dbReference>
<comment type="similarity">
    <text evidence="1 8">Belongs to the thymidylate kinase family.</text>
</comment>
<dbReference type="GO" id="GO:0006235">
    <property type="term" value="P:dTTP biosynthetic process"/>
    <property type="evidence" value="ECO:0007669"/>
    <property type="project" value="UniProtKB-UniRule"/>
</dbReference>
<dbReference type="SUPFAM" id="SSF52540">
    <property type="entry name" value="P-loop containing nucleoside triphosphate hydrolases"/>
    <property type="match status" value="1"/>
</dbReference>
<keyword evidence="2 8" id="KW-0808">Transferase</keyword>
<dbReference type="GO" id="GO:0005737">
    <property type="term" value="C:cytoplasm"/>
    <property type="evidence" value="ECO:0007669"/>
    <property type="project" value="TreeGrafter"/>
</dbReference>
<evidence type="ECO:0000313" key="11">
    <source>
        <dbReference type="Proteomes" id="UP000176639"/>
    </source>
</evidence>
<sequence>MFIALEGIDGSGKSSQARFVVQWLAEHGFEKNTVLTYEPTREGYGAQLREVLEGRAPFPENPLSFQELYVRDRKDHLEGCILPHLEKCDIVISDRYFLSTLAYGMAGGVSYDALMDLHKTIIGEKFIMPDITFLIDIDPRVAQERIQKRSGGTLEHFEKKADFLHAAAKHYRELAMKFPNMHIISGDRSQEEVSEEIGKILSFHPYLCTKQS</sequence>
<dbReference type="GO" id="GO:0006227">
    <property type="term" value="P:dUDP biosynthetic process"/>
    <property type="evidence" value="ECO:0007669"/>
    <property type="project" value="TreeGrafter"/>
</dbReference>
<protein>
    <recommendedName>
        <fullName evidence="8">Thymidylate kinase</fullName>
        <ecNumber evidence="8">2.7.4.9</ecNumber>
    </recommendedName>
    <alternativeName>
        <fullName evidence="8">dTMP kinase</fullName>
    </alternativeName>
</protein>
<reference evidence="10 11" key="1">
    <citation type="journal article" date="2016" name="Nat. Commun.">
        <title>Thousands of microbial genomes shed light on interconnected biogeochemical processes in an aquifer system.</title>
        <authorList>
            <person name="Anantharaman K."/>
            <person name="Brown C.T."/>
            <person name="Hug L.A."/>
            <person name="Sharon I."/>
            <person name="Castelle C.J."/>
            <person name="Probst A.J."/>
            <person name="Thomas B.C."/>
            <person name="Singh A."/>
            <person name="Wilkins M.J."/>
            <person name="Karaoz U."/>
            <person name="Brodie E.L."/>
            <person name="Williams K.H."/>
            <person name="Hubbard S.S."/>
            <person name="Banfield J.F."/>
        </authorList>
    </citation>
    <scope>NUCLEOTIDE SEQUENCE [LARGE SCALE GENOMIC DNA]</scope>
</reference>
<accession>A0A1F5B0B4</accession>
<evidence type="ECO:0000256" key="2">
    <source>
        <dbReference type="ARBA" id="ARBA00022679"/>
    </source>
</evidence>
<comment type="function">
    <text evidence="8">Phosphorylation of dTMP to form dTDP in both de novo and salvage pathways of dTTP synthesis.</text>
</comment>
<dbReference type="Gene3D" id="3.40.50.300">
    <property type="entry name" value="P-loop containing nucleotide triphosphate hydrolases"/>
    <property type="match status" value="1"/>
</dbReference>
<dbReference type="CDD" id="cd01672">
    <property type="entry name" value="TMPK"/>
    <property type="match status" value="1"/>
</dbReference>
<comment type="caution">
    <text evidence="10">The sequence shown here is derived from an EMBL/GenBank/DDBJ whole genome shotgun (WGS) entry which is preliminary data.</text>
</comment>
<dbReference type="AlphaFoldDB" id="A0A1F5B0B4"/>
<dbReference type="Proteomes" id="UP000176639">
    <property type="component" value="Unassembled WGS sequence"/>
</dbReference>
<evidence type="ECO:0000256" key="1">
    <source>
        <dbReference type="ARBA" id="ARBA00009776"/>
    </source>
</evidence>
<dbReference type="GO" id="GO:0005524">
    <property type="term" value="F:ATP binding"/>
    <property type="evidence" value="ECO:0007669"/>
    <property type="project" value="UniProtKB-UniRule"/>
</dbReference>
<dbReference type="GO" id="GO:0006233">
    <property type="term" value="P:dTDP biosynthetic process"/>
    <property type="evidence" value="ECO:0007669"/>
    <property type="project" value="InterPro"/>
</dbReference>
<proteinExistence type="inferred from homology"/>
<dbReference type="InterPro" id="IPR018094">
    <property type="entry name" value="Thymidylate_kinase"/>
</dbReference>
<gene>
    <name evidence="8" type="primary">tmk</name>
    <name evidence="10" type="ORF">A2Z10_02455</name>
</gene>
<dbReference type="InterPro" id="IPR027417">
    <property type="entry name" value="P-loop_NTPase"/>
</dbReference>
<name>A0A1F5B0B4_9BACT</name>
<evidence type="ECO:0000256" key="4">
    <source>
        <dbReference type="ARBA" id="ARBA00022741"/>
    </source>
</evidence>
<evidence type="ECO:0000256" key="6">
    <source>
        <dbReference type="ARBA" id="ARBA00022840"/>
    </source>
</evidence>
<organism evidence="10 11">
    <name type="scientific">Candidatus Azambacteria bacterium RBG_16_47_10</name>
    <dbReference type="NCBI Taxonomy" id="1797292"/>
    <lineage>
        <taxon>Bacteria</taxon>
        <taxon>Candidatus Azamiibacteriota</taxon>
    </lineage>
</organism>
<evidence type="ECO:0000256" key="8">
    <source>
        <dbReference type="HAMAP-Rule" id="MF_00165"/>
    </source>
</evidence>
<evidence type="ECO:0000256" key="7">
    <source>
        <dbReference type="ARBA" id="ARBA00048743"/>
    </source>
</evidence>
<feature type="domain" description="Thymidylate kinase-like" evidence="9">
    <location>
        <begin position="5"/>
        <end position="197"/>
    </location>
</feature>
<dbReference type="HAMAP" id="MF_00165">
    <property type="entry name" value="Thymidylate_kinase"/>
    <property type="match status" value="1"/>
</dbReference>
<evidence type="ECO:0000259" key="9">
    <source>
        <dbReference type="Pfam" id="PF02223"/>
    </source>
</evidence>
<evidence type="ECO:0000256" key="5">
    <source>
        <dbReference type="ARBA" id="ARBA00022777"/>
    </source>
</evidence>
<keyword evidence="5 8" id="KW-0418">Kinase</keyword>
<dbReference type="InterPro" id="IPR039430">
    <property type="entry name" value="Thymidylate_kin-like_dom"/>
</dbReference>
<dbReference type="EMBL" id="MEYI01000022">
    <property type="protein sequence ID" value="OGD23954.1"/>
    <property type="molecule type" value="Genomic_DNA"/>
</dbReference>
<keyword evidence="4 8" id="KW-0547">Nucleotide-binding</keyword>
<dbReference type="NCBIfam" id="TIGR00041">
    <property type="entry name" value="DTMP_kinase"/>
    <property type="match status" value="1"/>
</dbReference>
<evidence type="ECO:0000313" key="10">
    <source>
        <dbReference type="EMBL" id="OGD23954.1"/>
    </source>
</evidence>